<evidence type="ECO:0000256" key="7">
    <source>
        <dbReference type="RuleBase" id="RU004016"/>
    </source>
</evidence>
<dbReference type="EMBL" id="CP114052">
    <property type="protein sequence ID" value="WAW15219.1"/>
    <property type="molecule type" value="Genomic_DNA"/>
</dbReference>
<feature type="domain" description="Peptidase S11 D-alanyl-D-alanine carboxypeptidase A N-terminal" evidence="8">
    <location>
        <begin position="33"/>
        <end position="275"/>
    </location>
</feature>
<keyword evidence="4" id="KW-0133">Cell shape</keyword>
<dbReference type="Gene3D" id="3.40.710.10">
    <property type="entry name" value="DD-peptidase/beta-lactamase superfamily"/>
    <property type="match status" value="1"/>
</dbReference>
<dbReference type="PANTHER" id="PTHR21581">
    <property type="entry name" value="D-ALANYL-D-ALANINE CARBOXYPEPTIDASE"/>
    <property type="match status" value="1"/>
</dbReference>
<dbReference type="GO" id="GO:0004180">
    <property type="term" value="F:carboxypeptidase activity"/>
    <property type="evidence" value="ECO:0007669"/>
    <property type="project" value="UniProtKB-KW"/>
</dbReference>
<keyword evidence="5" id="KW-0573">Peptidoglycan synthesis</keyword>
<evidence type="ECO:0000256" key="1">
    <source>
        <dbReference type="ARBA" id="ARBA00007164"/>
    </source>
</evidence>
<accession>A0ABY7JPC5</accession>
<evidence type="ECO:0000256" key="2">
    <source>
        <dbReference type="ARBA" id="ARBA00022729"/>
    </source>
</evidence>
<gene>
    <name evidence="9" type="ORF">O0R46_01855</name>
</gene>
<evidence type="ECO:0000256" key="4">
    <source>
        <dbReference type="ARBA" id="ARBA00022960"/>
    </source>
</evidence>
<evidence type="ECO:0000313" key="9">
    <source>
        <dbReference type="EMBL" id="WAW15219.1"/>
    </source>
</evidence>
<evidence type="ECO:0000256" key="5">
    <source>
        <dbReference type="ARBA" id="ARBA00022984"/>
    </source>
</evidence>
<keyword evidence="9" id="KW-0645">Protease</keyword>
<dbReference type="PANTHER" id="PTHR21581:SF6">
    <property type="entry name" value="TRAFFICKING PROTEIN PARTICLE COMPLEX SUBUNIT 12"/>
    <property type="match status" value="1"/>
</dbReference>
<dbReference type="InterPro" id="IPR001967">
    <property type="entry name" value="Peptidase_S11_N"/>
</dbReference>
<comment type="similarity">
    <text evidence="1 7">Belongs to the peptidase S11 family.</text>
</comment>
<protein>
    <submittedName>
        <fullName evidence="9">D-alanyl-D-alanine carboxypeptidase</fullName>
    </submittedName>
</protein>
<dbReference type="PRINTS" id="PR00725">
    <property type="entry name" value="DADACBPTASE1"/>
</dbReference>
<evidence type="ECO:0000259" key="8">
    <source>
        <dbReference type="Pfam" id="PF00768"/>
    </source>
</evidence>
<proteinExistence type="inferred from homology"/>
<dbReference type="Proteomes" id="UP001164187">
    <property type="component" value="Chromosome"/>
</dbReference>
<reference evidence="9" key="1">
    <citation type="submission" date="2022-12" db="EMBL/GenBank/DDBJ databases">
        <title>Peptostreptococcus.</title>
        <authorList>
            <person name="Lee S.H."/>
        </authorList>
    </citation>
    <scope>NUCLEOTIDE SEQUENCE</scope>
    <source>
        <strain evidence="9">CBA3647</strain>
    </source>
</reference>
<dbReference type="InterPro" id="IPR018044">
    <property type="entry name" value="Peptidase_S11"/>
</dbReference>
<sequence>MNIFINKFKKISIVTISLLICIGPMSQAESRYSDHYSDSAIISDYKTNRIIYEKNADKKTAMASLSKLMTLLITFDSIKEHNVSKEDIVKIEAGDYNREGTNMKLVPGEDVKLGHMMDALMIISANDAALAISRHVGGDYGHFVNLMNQKAKEIGMKDTVFYNPNGLPMKMNINNKSLVVENHTTARDVLELCKFIYKNYPDELTEITNKTDFVDKAKSINEENTNPLLPLIPQVDGLKTGFTTAAGYCLTYSMPIRKDSNNDVNNRIIGVSMGAPSKEARKMASYEALNYINKHYYSKSYKKANQSVVKTKINGMGNFETNLVSKKDIIFVKKNGEDIKQEITYYRVKLSESPQSPLAKLVLKDGRGNIIASSDLYSEIQAQSLGIFAKLELLISSWFVDDDRKAENQYLLDFPVYEVF</sequence>
<keyword evidence="9" id="KW-0121">Carboxypeptidase</keyword>
<dbReference type="SUPFAM" id="SSF56601">
    <property type="entry name" value="beta-lactamase/transpeptidase-like"/>
    <property type="match status" value="1"/>
</dbReference>
<evidence type="ECO:0000256" key="6">
    <source>
        <dbReference type="ARBA" id="ARBA00023316"/>
    </source>
</evidence>
<dbReference type="RefSeq" id="WP_269311913.1">
    <property type="nucleotide sequence ID" value="NZ_CP114052.1"/>
</dbReference>
<name>A0ABY7JPC5_9FIRM</name>
<keyword evidence="3" id="KW-0378">Hydrolase</keyword>
<keyword evidence="2" id="KW-0732">Signal</keyword>
<keyword evidence="6" id="KW-0961">Cell wall biogenesis/degradation</keyword>
<evidence type="ECO:0000256" key="3">
    <source>
        <dbReference type="ARBA" id="ARBA00022801"/>
    </source>
</evidence>
<dbReference type="InterPro" id="IPR012338">
    <property type="entry name" value="Beta-lactam/transpept-like"/>
</dbReference>
<dbReference type="Pfam" id="PF00768">
    <property type="entry name" value="Peptidase_S11"/>
    <property type="match status" value="1"/>
</dbReference>
<keyword evidence="10" id="KW-1185">Reference proteome</keyword>
<evidence type="ECO:0000313" key="10">
    <source>
        <dbReference type="Proteomes" id="UP001164187"/>
    </source>
</evidence>
<organism evidence="9 10">
    <name type="scientific">Peptostreptococcus equinus</name>
    <dbReference type="NCBI Taxonomy" id="3003601"/>
    <lineage>
        <taxon>Bacteria</taxon>
        <taxon>Bacillati</taxon>
        <taxon>Bacillota</taxon>
        <taxon>Clostridia</taxon>
        <taxon>Peptostreptococcales</taxon>
        <taxon>Peptostreptococcaceae</taxon>
        <taxon>Peptostreptococcus</taxon>
    </lineage>
</organism>